<keyword evidence="3" id="KW-0804">Transcription</keyword>
<dbReference type="PANTHER" id="PTHR47894">
    <property type="entry name" value="HTH-TYPE TRANSCRIPTIONAL REGULATOR GADX"/>
    <property type="match status" value="1"/>
</dbReference>
<proteinExistence type="predicted"/>
<dbReference type="Pfam" id="PF12625">
    <property type="entry name" value="Arabinose_bd"/>
    <property type="match status" value="1"/>
</dbReference>
<protein>
    <submittedName>
        <fullName evidence="5">Helix-turn-helix domain-containing protein</fullName>
    </submittedName>
</protein>
<dbReference type="InterPro" id="IPR018060">
    <property type="entry name" value="HTH_AraC"/>
</dbReference>
<dbReference type="PANTHER" id="PTHR47894:SF1">
    <property type="entry name" value="HTH-TYPE TRANSCRIPTIONAL REGULATOR VQSM"/>
    <property type="match status" value="1"/>
</dbReference>
<dbReference type="Pfam" id="PF12833">
    <property type="entry name" value="HTH_18"/>
    <property type="match status" value="1"/>
</dbReference>
<dbReference type="Proteomes" id="UP000440498">
    <property type="component" value="Unassembled WGS sequence"/>
</dbReference>
<dbReference type="AlphaFoldDB" id="A0A6A7N4A8"/>
<accession>A0A6A7N4A8</accession>
<evidence type="ECO:0000313" key="5">
    <source>
        <dbReference type="EMBL" id="MQA39790.1"/>
    </source>
</evidence>
<dbReference type="PROSITE" id="PS01124">
    <property type="entry name" value="HTH_ARAC_FAMILY_2"/>
    <property type="match status" value="1"/>
</dbReference>
<evidence type="ECO:0000259" key="4">
    <source>
        <dbReference type="PROSITE" id="PS01124"/>
    </source>
</evidence>
<evidence type="ECO:0000256" key="1">
    <source>
        <dbReference type="ARBA" id="ARBA00023015"/>
    </source>
</evidence>
<feature type="domain" description="HTH araC/xylS-type" evidence="4">
    <location>
        <begin position="237"/>
        <end position="332"/>
    </location>
</feature>
<evidence type="ECO:0000313" key="6">
    <source>
        <dbReference type="Proteomes" id="UP000440498"/>
    </source>
</evidence>
<dbReference type="SUPFAM" id="SSF46689">
    <property type="entry name" value="Homeodomain-like"/>
    <property type="match status" value="1"/>
</dbReference>
<gene>
    <name evidence="5" type="ORF">GEV02_16685</name>
</gene>
<dbReference type="GO" id="GO:0000976">
    <property type="term" value="F:transcription cis-regulatory region binding"/>
    <property type="evidence" value="ECO:0007669"/>
    <property type="project" value="TreeGrafter"/>
</dbReference>
<organism evidence="5 6">
    <name type="scientific">Rugamonas aquatica</name>
    <dbReference type="NCBI Taxonomy" id="2743357"/>
    <lineage>
        <taxon>Bacteria</taxon>
        <taxon>Pseudomonadati</taxon>
        <taxon>Pseudomonadota</taxon>
        <taxon>Betaproteobacteria</taxon>
        <taxon>Burkholderiales</taxon>
        <taxon>Oxalobacteraceae</taxon>
        <taxon>Telluria group</taxon>
        <taxon>Rugamonas</taxon>
    </lineage>
</organism>
<dbReference type="GO" id="GO:0003700">
    <property type="term" value="F:DNA-binding transcription factor activity"/>
    <property type="evidence" value="ECO:0007669"/>
    <property type="project" value="InterPro"/>
</dbReference>
<dbReference type="RefSeq" id="WP_152839052.1">
    <property type="nucleotide sequence ID" value="NZ_WHUG01000006.1"/>
</dbReference>
<keyword evidence="6" id="KW-1185">Reference proteome</keyword>
<dbReference type="SMART" id="SM00342">
    <property type="entry name" value="HTH_ARAC"/>
    <property type="match status" value="1"/>
</dbReference>
<evidence type="ECO:0000256" key="3">
    <source>
        <dbReference type="ARBA" id="ARBA00023163"/>
    </source>
</evidence>
<keyword evidence="2" id="KW-0238">DNA-binding</keyword>
<dbReference type="Gene3D" id="1.10.10.60">
    <property type="entry name" value="Homeodomain-like"/>
    <property type="match status" value="1"/>
</dbReference>
<dbReference type="GO" id="GO:0005829">
    <property type="term" value="C:cytosol"/>
    <property type="evidence" value="ECO:0007669"/>
    <property type="project" value="TreeGrafter"/>
</dbReference>
<name>A0A6A7N4A8_9BURK</name>
<reference evidence="5 6" key="1">
    <citation type="submission" date="2019-10" db="EMBL/GenBank/DDBJ databases">
        <title>Two novel species isolated from a subtropical stream in China.</title>
        <authorList>
            <person name="Lu H."/>
        </authorList>
    </citation>
    <scope>NUCLEOTIDE SEQUENCE [LARGE SCALE GENOMIC DNA]</scope>
    <source>
        <strain evidence="5 6">FT29W</strain>
    </source>
</reference>
<keyword evidence="1" id="KW-0805">Transcription regulation</keyword>
<dbReference type="InterPro" id="IPR032687">
    <property type="entry name" value="AraC-type_N"/>
</dbReference>
<evidence type="ECO:0000256" key="2">
    <source>
        <dbReference type="ARBA" id="ARBA00023125"/>
    </source>
</evidence>
<sequence length="332" mass="37290">MQANDHTLASSYLRQIAEQISSMGGDAGDWLARSGLRAEQLDDGELAVSFPVFRQLVLDSVELTGEPAMGLLVGDRMREHTHGILGYAAMNCGTLRQALELLERFFMLRTTMLAIDFEQRDDEFRVRLRERIPLGDIARPVLEAALLAFKNVLDCIPRGPSQCRSVAFSFAASSDAALARELFRCEVREGQDWTGLVLPLAAIDVPLRMGDPATLAHAVQICQRELDKLAAQVSLGARVQRLMLEQRSSFPSLQLTARLLCMTPRTLHRRLLEEGTSYKQILEQVRRMLALEYLRAGRLSVQEVSYALGYSDVANFRRAFKRWESVPPSARR</sequence>
<dbReference type="EMBL" id="WHUG01000006">
    <property type="protein sequence ID" value="MQA39790.1"/>
    <property type="molecule type" value="Genomic_DNA"/>
</dbReference>
<comment type="caution">
    <text evidence="5">The sequence shown here is derived from an EMBL/GenBank/DDBJ whole genome shotgun (WGS) entry which is preliminary data.</text>
</comment>
<dbReference type="InterPro" id="IPR009057">
    <property type="entry name" value="Homeodomain-like_sf"/>
</dbReference>